<dbReference type="GO" id="GO:0003677">
    <property type="term" value="F:DNA binding"/>
    <property type="evidence" value="ECO:0007669"/>
    <property type="project" value="InterPro"/>
</dbReference>
<evidence type="ECO:0000256" key="6">
    <source>
        <dbReference type="ARBA" id="ARBA00022840"/>
    </source>
</evidence>
<evidence type="ECO:0000313" key="9">
    <source>
        <dbReference type="Proteomes" id="UP000006695"/>
    </source>
</evidence>
<dbReference type="Pfam" id="PF00004">
    <property type="entry name" value="AAA"/>
    <property type="match status" value="1"/>
</dbReference>
<protein>
    <recommendedName>
        <fullName evidence="3">Replication-associated recombination protein A</fullName>
    </recommendedName>
</protein>
<dbReference type="FunFam" id="3.40.50.300:FF:000137">
    <property type="entry name" value="Replication-associated recombination protein A"/>
    <property type="match status" value="1"/>
</dbReference>
<dbReference type="FunFam" id="1.20.272.10:FF:000001">
    <property type="entry name" value="Putative AAA family ATPase"/>
    <property type="match status" value="1"/>
</dbReference>
<comment type="function">
    <text evidence="1">DNA-dependent ATPase that plays important roles in cellular responses to stalled DNA replication processes.</text>
</comment>
<dbReference type="FunFam" id="1.10.8.60:FF:000029">
    <property type="entry name" value="Replication-associated recombination protein A"/>
    <property type="match status" value="1"/>
</dbReference>
<name>A5GEP4_GEOUR</name>
<dbReference type="SMART" id="SM00382">
    <property type="entry name" value="AAA"/>
    <property type="match status" value="1"/>
</dbReference>
<dbReference type="GO" id="GO:0016887">
    <property type="term" value="F:ATP hydrolysis activity"/>
    <property type="evidence" value="ECO:0007669"/>
    <property type="project" value="InterPro"/>
</dbReference>
<organism evidence="8 9">
    <name type="scientific">Geotalea uraniireducens (strain Rf4)</name>
    <name type="common">Geobacter uraniireducens</name>
    <dbReference type="NCBI Taxonomy" id="351605"/>
    <lineage>
        <taxon>Bacteria</taxon>
        <taxon>Pseudomonadati</taxon>
        <taxon>Thermodesulfobacteriota</taxon>
        <taxon>Desulfuromonadia</taxon>
        <taxon>Geobacterales</taxon>
        <taxon>Geobacteraceae</taxon>
        <taxon>Geotalea</taxon>
    </lineage>
</organism>
<dbReference type="Pfam" id="PF12002">
    <property type="entry name" value="MgsA_C"/>
    <property type="match status" value="1"/>
</dbReference>
<dbReference type="InterPro" id="IPR032423">
    <property type="entry name" value="AAA_assoc_2"/>
</dbReference>
<dbReference type="SUPFAM" id="SSF52540">
    <property type="entry name" value="P-loop containing nucleoside triphosphate hydrolases"/>
    <property type="match status" value="1"/>
</dbReference>
<dbReference type="AlphaFoldDB" id="A5GEP4"/>
<proteinExistence type="inferred from homology"/>
<dbReference type="SUPFAM" id="SSF48019">
    <property type="entry name" value="post-AAA+ oligomerization domain-like"/>
    <property type="match status" value="1"/>
</dbReference>
<keyword evidence="4" id="KW-0235">DNA replication</keyword>
<dbReference type="Proteomes" id="UP000006695">
    <property type="component" value="Chromosome"/>
</dbReference>
<dbReference type="STRING" id="351605.Gura_1704"/>
<dbReference type="Gene3D" id="1.20.272.10">
    <property type="match status" value="1"/>
</dbReference>
<dbReference type="InterPro" id="IPR008921">
    <property type="entry name" value="DNA_pol3_clamp-load_cplx_C"/>
</dbReference>
<dbReference type="Gene3D" id="1.10.3710.10">
    <property type="entry name" value="DNA polymerase III clamp loader subunits, C-terminal domain"/>
    <property type="match status" value="1"/>
</dbReference>
<dbReference type="InterPro" id="IPR003593">
    <property type="entry name" value="AAA+_ATPase"/>
</dbReference>
<evidence type="ECO:0000256" key="5">
    <source>
        <dbReference type="ARBA" id="ARBA00022741"/>
    </source>
</evidence>
<reference evidence="8 9" key="1">
    <citation type="submission" date="2007-05" db="EMBL/GenBank/DDBJ databases">
        <title>Complete sequence of Geobacter uraniireducens Rf4.</title>
        <authorList>
            <consortium name="US DOE Joint Genome Institute"/>
            <person name="Copeland A."/>
            <person name="Lucas S."/>
            <person name="Lapidus A."/>
            <person name="Barry K."/>
            <person name="Detter J.C."/>
            <person name="Glavina del Rio T."/>
            <person name="Hammon N."/>
            <person name="Israni S."/>
            <person name="Dalin E."/>
            <person name="Tice H."/>
            <person name="Pitluck S."/>
            <person name="Chertkov O."/>
            <person name="Brettin T."/>
            <person name="Bruce D."/>
            <person name="Han C."/>
            <person name="Schmutz J."/>
            <person name="Larimer F."/>
            <person name="Land M."/>
            <person name="Hauser L."/>
            <person name="Kyrpides N."/>
            <person name="Mikhailova N."/>
            <person name="Shelobolina E."/>
            <person name="Aklujkar M."/>
            <person name="Lovley D."/>
            <person name="Richardson P."/>
        </authorList>
    </citation>
    <scope>NUCLEOTIDE SEQUENCE [LARGE SCALE GENOMIC DNA]</scope>
    <source>
        <strain evidence="8 9">Rf4</strain>
    </source>
</reference>
<keyword evidence="6" id="KW-0067">ATP-binding</keyword>
<accession>A5GEP4</accession>
<dbReference type="FunFam" id="1.10.3710.10:FF:000004">
    <property type="entry name" value="Putative ATPase, AAA family"/>
    <property type="match status" value="1"/>
</dbReference>
<dbReference type="GO" id="GO:0000731">
    <property type="term" value="P:DNA synthesis involved in DNA repair"/>
    <property type="evidence" value="ECO:0007669"/>
    <property type="project" value="TreeGrafter"/>
</dbReference>
<dbReference type="GO" id="GO:0008047">
    <property type="term" value="F:enzyme activator activity"/>
    <property type="evidence" value="ECO:0007669"/>
    <property type="project" value="TreeGrafter"/>
</dbReference>
<evidence type="ECO:0000313" key="8">
    <source>
        <dbReference type="EMBL" id="ABQ25899.1"/>
    </source>
</evidence>
<dbReference type="Gene3D" id="3.40.50.300">
    <property type="entry name" value="P-loop containing nucleotide triphosphate hydrolases"/>
    <property type="match status" value="1"/>
</dbReference>
<dbReference type="KEGG" id="gur:Gura_1704"/>
<feature type="domain" description="AAA+ ATPase" evidence="7">
    <location>
        <begin position="51"/>
        <end position="168"/>
    </location>
</feature>
<dbReference type="InterPro" id="IPR027417">
    <property type="entry name" value="P-loop_NTPase"/>
</dbReference>
<evidence type="ECO:0000259" key="7">
    <source>
        <dbReference type="SMART" id="SM00382"/>
    </source>
</evidence>
<dbReference type="InterPro" id="IPR051314">
    <property type="entry name" value="AAA_ATPase_RarA/MGS1/WRNIP1"/>
</dbReference>
<dbReference type="HOGENOM" id="CLU_017985_1_1_7"/>
<dbReference type="CDD" id="cd18139">
    <property type="entry name" value="HLD_clamp_RarA"/>
    <property type="match status" value="1"/>
</dbReference>
<dbReference type="GO" id="GO:0017116">
    <property type="term" value="F:single-stranded DNA helicase activity"/>
    <property type="evidence" value="ECO:0007669"/>
    <property type="project" value="TreeGrafter"/>
</dbReference>
<dbReference type="InterPro" id="IPR003959">
    <property type="entry name" value="ATPase_AAA_core"/>
</dbReference>
<dbReference type="InterPro" id="IPR021886">
    <property type="entry name" value="MgsA_C"/>
</dbReference>
<keyword evidence="9" id="KW-1185">Reference proteome</keyword>
<dbReference type="CDD" id="cd00009">
    <property type="entry name" value="AAA"/>
    <property type="match status" value="1"/>
</dbReference>
<evidence type="ECO:0000256" key="3">
    <source>
        <dbReference type="ARBA" id="ARBA00020776"/>
    </source>
</evidence>
<evidence type="ECO:0000256" key="2">
    <source>
        <dbReference type="ARBA" id="ARBA00008959"/>
    </source>
</evidence>
<evidence type="ECO:0000256" key="1">
    <source>
        <dbReference type="ARBA" id="ARBA00002393"/>
    </source>
</evidence>
<dbReference type="OrthoDB" id="9778364at2"/>
<dbReference type="Pfam" id="PF16193">
    <property type="entry name" value="AAA_assoc_2"/>
    <property type="match status" value="1"/>
</dbReference>
<dbReference type="PANTHER" id="PTHR13779:SF7">
    <property type="entry name" value="ATPASE WRNIP1"/>
    <property type="match status" value="1"/>
</dbReference>
<dbReference type="GO" id="GO:0005524">
    <property type="term" value="F:ATP binding"/>
    <property type="evidence" value="ECO:0007669"/>
    <property type="project" value="UniProtKB-KW"/>
</dbReference>
<dbReference type="EMBL" id="CP000698">
    <property type="protein sequence ID" value="ABQ25899.1"/>
    <property type="molecule type" value="Genomic_DNA"/>
</dbReference>
<dbReference type="Gene3D" id="1.10.8.60">
    <property type="match status" value="1"/>
</dbReference>
<sequence>MDLFDRKAAADTLKEAPLAERMRPRTLAEYVGQEHLLGPGKLLRQLIETDQLTSLIFWGPPGSGKTTLARIIAGATKSHFIFFSAILSGIKEIREIVKEADDIRKFHGKRTILFVDEIHRFNKSQQDAFLPYVERGVFTIIGATTENPSFEVIAPLLSRCKVLVLNPLTEEEITGILRQALADKERGLGALDLAIEDDALTFMAEQAGGDARVALNTLETASRLTSNGVVSLDTAREAVQKKPLLYDKGGEEHYNVISAFIKSMRGSDPDGALYWLARMIEAGEDPIFILRRMVILASEDIGNADPRALQVAVTALQGFQLVGMPEGRIIIGQAVTYLATAPKSNASYVGIDAALAEVRKSGALPVPLHIRNAPTRLMKDLGYGTGYRYAHDYAEGYVAQDYLPDQIKGRKYYDPTGHGYEKSIKERMEWLKGKK</sequence>
<gene>
    <name evidence="8" type="ordered locus">Gura_1704</name>
</gene>
<evidence type="ECO:0000256" key="4">
    <source>
        <dbReference type="ARBA" id="ARBA00022705"/>
    </source>
</evidence>
<comment type="similarity">
    <text evidence="2">Belongs to the AAA ATPase family. RarA/MGS1/WRNIP1 subfamily.</text>
</comment>
<dbReference type="GO" id="GO:0006261">
    <property type="term" value="P:DNA-templated DNA replication"/>
    <property type="evidence" value="ECO:0007669"/>
    <property type="project" value="TreeGrafter"/>
</dbReference>
<keyword evidence="5" id="KW-0547">Nucleotide-binding</keyword>
<dbReference type="RefSeq" id="WP_011938605.1">
    <property type="nucleotide sequence ID" value="NC_009483.1"/>
</dbReference>
<dbReference type="PANTHER" id="PTHR13779">
    <property type="entry name" value="WERNER HELICASE-INTERACTING PROTEIN 1 FAMILY MEMBER"/>
    <property type="match status" value="1"/>
</dbReference>